<proteinExistence type="predicted"/>
<accession>M2ZVF4</accession>
<evidence type="ECO:0000313" key="1">
    <source>
        <dbReference type="EMBL" id="EME82984.1"/>
    </source>
</evidence>
<dbReference type="KEGG" id="pfj:MYCFIDRAFT_174485"/>
<dbReference type="RefSeq" id="XP_007926345.1">
    <property type="nucleotide sequence ID" value="XM_007928154.1"/>
</dbReference>
<keyword evidence="2" id="KW-1185">Reference proteome</keyword>
<name>M2ZVF4_PSEFD</name>
<dbReference type="VEuPathDB" id="FungiDB:MYCFIDRAFT_174485"/>
<evidence type="ECO:0000313" key="2">
    <source>
        <dbReference type="Proteomes" id="UP000016932"/>
    </source>
</evidence>
<dbReference type="EMBL" id="KB446558">
    <property type="protein sequence ID" value="EME82984.1"/>
    <property type="molecule type" value="Genomic_DNA"/>
</dbReference>
<dbReference type="AlphaFoldDB" id="M2ZVF4"/>
<sequence>MEHRCSGLLYLLRIEVQGVKPHFVASARHSTAWATKAQNIACPGFRHTLLPAPAEFVYNNRVKWADATPDRVWYSHQRGQQHVALTRPCHRGTWDVHGTGSQRLHATAMAMAMAAHDTAVCLIRRRLFTYSKCELAVIRWWPRALRETIWVQVAIQVSRGLWSPSRFVVTVGGYLFQLWYHRAWWRVWVWAEVWAPCEPVKACLANFVPNLKVSNLPLLGY</sequence>
<organism evidence="1 2">
    <name type="scientific">Pseudocercospora fijiensis (strain CIRAD86)</name>
    <name type="common">Black leaf streak disease fungus</name>
    <name type="synonym">Mycosphaerella fijiensis</name>
    <dbReference type="NCBI Taxonomy" id="383855"/>
    <lineage>
        <taxon>Eukaryota</taxon>
        <taxon>Fungi</taxon>
        <taxon>Dikarya</taxon>
        <taxon>Ascomycota</taxon>
        <taxon>Pezizomycotina</taxon>
        <taxon>Dothideomycetes</taxon>
        <taxon>Dothideomycetidae</taxon>
        <taxon>Mycosphaerellales</taxon>
        <taxon>Mycosphaerellaceae</taxon>
        <taxon>Pseudocercospora</taxon>
    </lineage>
</organism>
<dbReference type="HOGENOM" id="CLU_1251152_0_0_1"/>
<reference evidence="1 2" key="1">
    <citation type="journal article" date="2012" name="PLoS Pathog.">
        <title>Diverse lifestyles and strategies of plant pathogenesis encoded in the genomes of eighteen Dothideomycetes fungi.</title>
        <authorList>
            <person name="Ohm R.A."/>
            <person name="Feau N."/>
            <person name="Henrissat B."/>
            <person name="Schoch C.L."/>
            <person name="Horwitz B.A."/>
            <person name="Barry K.W."/>
            <person name="Condon B.J."/>
            <person name="Copeland A.C."/>
            <person name="Dhillon B."/>
            <person name="Glaser F."/>
            <person name="Hesse C.N."/>
            <person name="Kosti I."/>
            <person name="LaButti K."/>
            <person name="Lindquist E.A."/>
            <person name="Lucas S."/>
            <person name="Salamov A.A."/>
            <person name="Bradshaw R.E."/>
            <person name="Ciuffetti L."/>
            <person name="Hamelin R.C."/>
            <person name="Kema G.H.J."/>
            <person name="Lawrence C."/>
            <person name="Scott J.A."/>
            <person name="Spatafora J.W."/>
            <person name="Turgeon B.G."/>
            <person name="de Wit P.J.G.M."/>
            <person name="Zhong S."/>
            <person name="Goodwin S.B."/>
            <person name="Grigoriev I.V."/>
        </authorList>
    </citation>
    <scope>NUCLEOTIDE SEQUENCE [LARGE SCALE GENOMIC DNA]</scope>
    <source>
        <strain evidence="1 2">CIRAD86</strain>
    </source>
</reference>
<dbReference type="GeneID" id="19333193"/>
<dbReference type="Proteomes" id="UP000016932">
    <property type="component" value="Unassembled WGS sequence"/>
</dbReference>
<gene>
    <name evidence="1" type="ORF">MYCFIDRAFT_174485</name>
</gene>
<protein>
    <submittedName>
        <fullName evidence="1">Uncharacterized protein</fullName>
    </submittedName>
</protein>